<dbReference type="RefSeq" id="WP_101395701.1">
    <property type="nucleotide sequence ID" value="NZ_PJNE01000001.1"/>
</dbReference>
<evidence type="ECO:0000313" key="2">
    <source>
        <dbReference type="EMBL" id="PKW27249.1"/>
    </source>
</evidence>
<dbReference type="GO" id="GO:0004658">
    <property type="term" value="F:propionyl-CoA carboxylase activity"/>
    <property type="evidence" value="ECO:0007669"/>
    <property type="project" value="InterPro"/>
</dbReference>
<comment type="caution">
    <text evidence="2">The sequence shown here is derived from an EMBL/GenBank/DDBJ whole genome shotgun (WGS) entry which is preliminary data.</text>
</comment>
<keyword evidence="3" id="KW-1185">Reference proteome</keyword>
<dbReference type="Proteomes" id="UP000233781">
    <property type="component" value="Unassembled WGS sequence"/>
</dbReference>
<accession>A0A2N3YKA6</accession>
<sequence length="75" mass="7657">MTSSQAQSPGEPEPAVRIEGAATPEEVAAVIAVLAASGGASDEQPEGGSTWASHRTLLRGRHDPGPSAWSTTYRG</sequence>
<dbReference type="AlphaFoldDB" id="A0A2N3YKA6"/>
<organism evidence="2 3">
    <name type="scientific">Phycicoccus duodecadis</name>
    <dbReference type="NCBI Taxonomy" id="173053"/>
    <lineage>
        <taxon>Bacteria</taxon>
        <taxon>Bacillati</taxon>
        <taxon>Actinomycetota</taxon>
        <taxon>Actinomycetes</taxon>
        <taxon>Micrococcales</taxon>
        <taxon>Intrasporangiaceae</taxon>
        <taxon>Phycicoccus</taxon>
    </lineage>
</organism>
<evidence type="ECO:0000256" key="1">
    <source>
        <dbReference type="SAM" id="MobiDB-lite"/>
    </source>
</evidence>
<name>A0A2N3YKA6_9MICO</name>
<dbReference type="InterPro" id="IPR032716">
    <property type="entry name" value="ACC_epsilon"/>
</dbReference>
<proteinExistence type="predicted"/>
<protein>
    <submittedName>
        <fullName evidence="2">Acyl-CoA carboxylase epsilon subunit-like protein</fullName>
    </submittedName>
</protein>
<dbReference type="GO" id="GO:0003989">
    <property type="term" value="F:acetyl-CoA carboxylase activity"/>
    <property type="evidence" value="ECO:0007669"/>
    <property type="project" value="InterPro"/>
</dbReference>
<dbReference type="OrthoDB" id="3855623at2"/>
<feature type="region of interest" description="Disordered" evidence="1">
    <location>
        <begin position="38"/>
        <end position="75"/>
    </location>
</feature>
<dbReference type="EMBL" id="PJNE01000001">
    <property type="protein sequence ID" value="PKW27249.1"/>
    <property type="molecule type" value="Genomic_DNA"/>
</dbReference>
<evidence type="ECO:0000313" key="3">
    <source>
        <dbReference type="Proteomes" id="UP000233781"/>
    </source>
</evidence>
<reference evidence="2 3" key="1">
    <citation type="submission" date="2017-12" db="EMBL/GenBank/DDBJ databases">
        <title>Sequencing the genomes of 1000 Actinobacteria strains.</title>
        <authorList>
            <person name="Klenk H.-P."/>
        </authorList>
    </citation>
    <scope>NUCLEOTIDE SEQUENCE [LARGE SCALE GENOMIC DNA]</scope>
    <source>
        <strain evidence="2 3">DSM 12806</strain>
    </source>
</reference>
<gene>
    <name evidence="2" type="ORF">ATL31_2087</name>
</gene>
<dbReference type="Pfam" id="PF13822">
    <property type="entry name" value="ACC_epsilon"/>
    <property type="match status" value="1"/>
</dbReference>